<dbReference type="PANTHER" id="PTHR23517:SF3">
    <property type="entry name" value="INTEGRAL MEMBRANE TRANSPORT PROTEIN"/>
    <property type="match status" value="1"/>
</dbReference>
<dbReference type="OrthoDB" id="9793283at2"/>
<keyword evidence="3" id="KW-1003">Cell membrane</keyword>
<dbReference type="RefSeq" id="WP_092376918.1">
    <property type="nucleotide sequence ID" value="NZ_BOPI01000022.1"/>
</dbReference>
<gene>
    <name evidence="9" type="ORF">SAMN05443287_102526</name>
</gene>
<evidence type="ECO:0000256" key="2">
    <source>
        <dbReference type="ARBA" id="ARBA00022448"/>
    </source>
</evidence>
<feature type="transmembrane region" description="Helical" evidence="7">
    <location>
        <begin position="136"/>
        <end position="162"/>
    </location>
</feature>
<feature type="transmembrane region" description="Helical" evidence="7">
    <location>
        <begin position="21"/>
        <end position="38"/>
    </location>
</feature>
<feature type="transmembrane region" description="Helical" evidence="7">
    <location>
        <begin position="367"/>
        <end position="385"/>
    </location>
</feature>
<dbReference type="GO" id="GO:0022857">
    <property type="term" value="F:transmembrane transporter activity"/>
    <property type="evidence" value="ECO:0007669"/>
    <property type="project" value="InterPro"/>
</dbReference>
<keyword evidence="4 7" id="KW-0812">Transmembrane</keyword>
<evidence type="ECO:0000259" key="8">
    <source>
        <dbReference type="PROSITE" id="PS50850"/>
    </source>
</evidence>
<dbReference type="Proteomes" id="UP000198707">
    <property type="component" value="Unassembled WGS sequence"/>
</dbReference>
<dbReference type="PROSITE" id="PS50850">
    <property type="entry name" value="MFS"/>
    <property type="match status" value="1"/>
</dbReference>
<feature type="transmembrane region" description="Helical" evidence="7">
    <location>
        <begin position="77"/>
        <end position="96"/>
    </location>
</feature>
<evidence type="ECO:0000256" key="6">
    <source>
        <dbReference type="ARBA" id="ARBA00023136"/>
    </source>
</evidence>
<dbReference type="Gene3D" id="1.20.1250.20">
    <property type="entry name" value="MFS general substrate transporter like domains"/>
    <property type="match status" value="1"/>
</dbReference>
<evidence type="ECO:0000256" key="7">
    <source>
        <dbReference type="SAM" id="Phobius"/>
    </source>
</evidence>
<sequence length="405" mass="42575">MWVSRFRALPRPLRMLVLASFINRAGMFVFPLLAVYLVQSRQLSVGEAGALISVGSTGLLAGSLLSAAVCARAGRRAALVSSLLLNALGYLGLAVFDGPPWTYAVLLFVALVGMGMFAPAANTLIADLTEPEQRPFAYTVSYIANNLGMGVGPLLGGLAAAYSYHLMFAGNILLGVLAAITIRLCVPADTRRPAATARTTGGRTGLRRDLDVAVVVVVSFCYVAPLIGLEYTLPLAVTGVLASSVAVVGAVYTINSLVVVAAGILIERRIKAYQTRTLLIVAGLLWSAGMAILVFAFSLPAVLLSTVVWTLGEIIASVVVPTYIADHVEPDRVSAFMALNGFVLSAARLVVPMGLGLVWQTQGHQPVLYLLLLTPVVGVAAFAVLRVRPPTPTQPAPTELATTRP</sequence>
<feature type="transmembrane region" description="Helical" evidence="7">
    <location>
        <begin position="336"/>
        <end position="355"/>
    </location>
</feature>
<dbReference type="SUPFAM" id="SSF103473">
    <property type="entry name" value="MFS general substrate transporter"/>
    <property type="match status" value="1"/>
</dbReference>
<feature type="transmembrane region" description="Helical" evidence="7">
    <location>
        <begin position="102"/>
        <end position="124"/>
    </location>
</feature>
<dbReference type="AlphaFoldDB" id="A0A1H6V406"/>
<keyword evidence="10" id="KW-1185">Reference proteome</keyword>
<keyword evidence="2" id="KW-0813">Transport</keyword>
<organism evidence="9 10">
    <name type="scientific">Micromonospora phaseoli</name>
    <dbReference type="NCBI Taxonomy" id="1144548"/>
    <lineage>
        <taxon>Bacteria</taxon>
        <taxon>Bacillati</taxon>
        <taxon>Actinomycetota</taxon>
        <taxon>Actinomycetes</taxon>
        <taxon>Micromonosporales</taxon>
        <taxon>Micromonosporaceae</taxon>
        <taxon>Micromonospora</taxon>
    </lineage>
</organism>
<name>A0A1H6V406_9ACTN</name>
<comment type="subcellular location">
    <subcellularLocation>
        <location evidence="1">Cell membrane</location>
        <topology evidence="1">Multi-pass membrane protein</topology>
    </subcellularLocation>
</comment>
<dbReference type="STRING" id="1144548.SAMN05443287_102526"/>
<feature type="transmembrane region" description="Helical" evidence="7">
    <location>
        <begin position="303"/>
        <end position="324"/>
    </location>
</feature>
<dbReference type="Pfam" id="PF07690">
    <property type="entry name" value="MFS_1"/>
    <property type="match status" value="1"/>
</dbReference>
<reference evidence="10" key="1">
    <citation type="submission" date="2016-10" db="EMBL/GenBank/DDBJ databases">
        <authorList>
            <person name="Varghese N."/>
            <person name="Submissions S."/>
        </authorList>
    </citation>
    <scope>NUCLEOTIDE SEQUENCE [LARGE SCALE GENOMIC DNA]</scope>
    <source>
        <strain evidence="10">CGMCC 4.7038</strain>
    </source>
</reference>
<keyword evidence="6 7" id="KW-0472">Membrane</keyword>
<evidence type="ECO:0000256" key="5">
    <source>
        <dbReference type="ARBA" id="ARBA00022989"/>
    </source>
</evidence>
<feature type="domain" description="Major facilitator superfamily (MFS) profile" evidence="8">
    <location>
        <begin position="12"/>
        <end position="392"/>
    </location>
</feature>
<feature type="transmembrane region" description="Helical" evidence="7">
    <location>
        <begin position="50"/>
        <end position="70"/>
    </location>
</feature>
<dbReference type="InterPro" id="IPR050171">
    <property type="entry name" value="MFS_Transporters"/>
</dbReference>
<proteinExistence type="predicted"/>
<protein>
    <submittedName>
        <fullName evidence="9">Predicted arabinose efflux permease, MFS family</fullName>
    </submittedName>
</protein>
<dbReference type="InterPro" id="IPR036259">
    <property type="entry name" value="MFS_trans_sf"/>
</dbReference>
<evidence type="ECO:0000313" key="10">
    <source>
        <dbReference type="Proteomes" id="UP000198707"/>
    </source>
</evidence>
<dbReference type="PANTHER" id="PTHR23517">
    <property type="entry name" value="RESISTANCE PROTEIN MDTM, PUTATIVE-RELATED-RELATED"/>
    <property type="match status" value="1"/>
</dbReference>
<dbReference type="InterPro" id="IPR011701">
    <property type="entry name" value="MFS"/>
</dbReference>
<feature type="transmembrane region" description="Helical" evidence="7">
    <location>
        <begin position="210"/>
        <end position="229"/>
    </location>
</feature>
<dbReference type="GO" id="GO:0005886">
    <property type="term" value="C:plasma membrane"/>
    <property type="evidence" value="ECO:0007669"/>
    <property type="project" value="UniProtKB-SubCell"/>
</dbReference>
<dbReference type="InterPro" id="IPR020846">
    <property type="entry name" value="MFS_dom"/>
</dbReference>
<evidence type="ECO:0000313" key="9">
    <source>
        <dbReference type="EMBL" id="SEI99303.1"/>
    </source>
</evidence>
<evidence type="ECO:0000256" key="1">
    <source>
        <dbReference type="ARBA" id="ARBA00004651"/>
    </source>
</evidence>
<feature type="transmembrane region" description="Helical" evidence="7">
    <location>
        <begin position="278"/>
        <end position="297"/>
    </location>
</feature>
<dbReference type="EMBL" id="FNYV01000002">
    <property type="protein sequence ID" value="SEI99303.1"/>
    <property type="molecule type" value="Genomic_DNA"/>
</dbReference>
<feature type="transmembrane region" description="Helical" evidence="7">
    <location>
        <begin position="168"/>
        <end position="189"/>
    </location>
</feature>
<evidence type="ECO:0000256" key="4">
    <source>
        <dbReference type="ARBA" id="ARBA00022692"/>
    </source>
</evidence>
<evidence type="ECO:0000256" key="3">
    <source>
        <dbReference type="ARBA" id="ARBA00022475"/>
    </source>
</evidence>
<keyword evidence="5 7" id="KW-1133">Transmembrane helix</keyword>
<feature type="transmembrane region" description="Helical" evidence="7">
    <location>
        <begin position="241"/>
        <end position="266"/>
    </location>
</feature>
<accession>A0A1H6V406</accession>